<gene>
    <name evidence="1" type="ORF">ENI35_06780</name>
</gene>
<dbReference type="InterPro" id="IPR005268">
    <property type="entry name" value="CHP00725"/>
</dbReference>
<evidence type="ECO:0000313" key="1">
    <source>
        <dbReference type="EMBL" id="HEC68489.1"/>
    </source>
</evidence>
<dbReference type="NCBIfam" id="TIGR00725">
    <property type="entry name" value="TIGR00725 family protein"/>
    <property type="match status" value="1"/>
</dbReference>
<dbReference type="EMBL" id="DRIH01000243">
    <property type="protein sequence ID" value="HEC68489.1"/>
    <property type="molecule type" value="Genomic_DNA"/>
</dbReference>
<reference evidence="1" key="1">
    <citation type="journal article" date="2020" name="mSystems">
        <title>Genome- and Community-Level Interaction Insights into Carbon Utilization and Element Cycling Functions of Hydrothermarchaeota in Hydrothermal Sediment.</title>
        <authorList>
            <person name="Zhou Z."/>
            <person name="Liu Y."/>
            <person name="Xu W."/>
            <person name="Pan J."/>
            <person name="Luo Z.H."/>
            <person name="Li M."/>
        </authorList>
    </citation>
    <scope>NUCLEOTIDE SEQUENCE [LARGE SCALE GENOMIC DNA]</scope>
    <source>
        <strain evidence="1">HyVt-389</strain>
    </source>
</reference>
<organism evidence="1">
    <name type="scientific">Desulfofervidus auxilii</name>
    <dbReference type="NCBI Taxonomy" id="1621989"/>
    <lineage>
        <taxon>Bacteria</taxon>
        <taxon>Pseudomonadati</taxon>
        <taxon>Thermodesulfobacteriota</taxon>
        <taxon>Candidatus Desulfofervidia</taxon>
        <taxon>Candidatus Desulfofervidales</taxon>
        <taxon>Candidatus Desulfofervidaceae</taxon>
        <taxon>Candidatus Desulfofervidus</taxon>
    </lineage>
</organism>
<comment type="caution">
    <text evidence="1">The sequence shown here is derived from an EMBL/GenBank/DDBJ whole genome shotgun (WGS) entry which is preliminary data.</text>
</comment>
<dbReference type="InterPro" id="IPR052341">
    <property type="entry name" value="LOG_family_nucleotidases"/>
</dbReference>
<dbReference type="AlphaFoldDB" id="A0A7C1ZP46"/>
<dbReference type="PANTHER" id="PTHR43393:SF3">
    <property type="entry name" value="LYSINE DECARBOXYLASE-LIKE PROTEIN"/>
    <property type="match status" value="1"/>
</dbReference>
<protein>
    <submittedName>
        <fullName evidence="1">TIGR00725 family protein</fullName>
    </submittedName>
</protein>
<name>A0A7C1ZP46_DESA2</name>
<dbReference type="SUPFAM" id="SSF102405">
    <property type="entry name" value="MCP/YpsA-like"/>
    <property type="match status" value="1"/>
</dbReference>
<dbReference type="Pfam" id="PF18306">
    <property type="entry name" value="LDcluster4"/>
    <property type="match status" value="1"/>
</dbReference>
<accession>A0A7C1ZP46</accession>
<proteinExistence type="predicted"/>
<sequence>MNIIGVIGAGYCDEKTYRLAMTVGRGIAEHKCILICGGLGGVMEGAARGAKEAGGLTVGILPGFSPEDANPYIDIPIVTGLGHARNVIIVRTAAVLIAISGSYGTLSEIAIALKMDKPVIGLNTWPNFEKIQYVSTPQEAVNKAISLLPPSSNRSQYGCRNGGFCP</sequence>
<dbReference type="PANTHER" id="PTHR43393">
    <property type="entry name" value="CYTOKININ RIBOSIDE 5'-MONOPHOSPHATE PHOSPHORIBOHYDROLASE"/>
    <property type="match status" value="1"/>
</dbReference>
<dbReference type="Gene3D" id="3.40.50.450">
    <property type="match status" value="1"/>
</dbReference>
<dbReference type="GO" id="GO:0005829">
    <property type="term" value="C:cytosol"/>
    <property type="evidence" value="ECO:0007669"/>
    <property type="project" value="TreeGrafter"/>
</dbReference>
<dbReference type="Proteomes" id="UP000885738">
    <property type="component" value="Unassembled WGS sequence"/>
</dbReference>
<dbReference type="InterPro" id="IPR041164">
    <property type="entry name" value="LDcluster4"/>
</dbReference>